<dbReference type="InterPro" id="IPR013766">
    <property type="entry name" value="Thioredoxin_domain"/>
</dbReference>
<reference evidence="4" key="2">
    <citation type="submission" date="2024-10" db="UniProtKB">
        <authorList>
            <consortium name="EnsemblProtists"/>
        </authorList>
    </citation>
    <scope>IDENTIFICATION</scope>
</reference>
<dbReference type="OMA" id="HRIEGYM"/>
<dbReference type="KEGG" id="ehx:EMIHUDRAFT_432744"/>
<dbReference type="GeneID" id="17261046"/>
<dbReference type="eggNOG" id="KOG0908">
    <property type="taxonomic scope" value="Eukaryota"/>
</dbReference>
<dbReference type="Pfam" id="PF00085">
    <property type="entry name" value="Thioredoxin"/>
    <property type="match status" value="1"/>
</dbReference>
<dbReference type="InterPro" id="IPR036249">
    <property type="entry name" value="Thioredoxin-like_sf"/>
</dbReference>
<keyword evidence="1" id="KW-1015">Disulfide bond</keyword>
<dbReference type="PANTHER" id="PTHR46115">
    <property type="entry name" value="THIOREDOXIN-LIKE PROTEIN 1"/>
    <property type="match status" value="1"/>
</dbReference>
<dbReference type="Proteomes" id="UP000013827">
    <property type="component" value="Unassembled WGS sequence"/>
</dbReference>
<dbReference type="PROSITE" id="PS00194">
    <property type="entry name" value="THIOREDOXIN_1"/>
    <property type="match status" value="1"/>
</dbReference>
<keyword evidence="5" id="KW-1185">Reference proteome</keyword>
<evidence type="ECO:0000256" key="2">
    <source>
        <dbReference type="SAM" id="SignalP"/>
    </source>
</evidence>
<dbReference type="InterPro" id="IPR017937">
    <property type="entry name" value="Thioredoxin_CS"/>
</dbReference>
<name>A0A0D3IUH8_EMIH1</name>
<dbReference type="HOGENOM" id="CLU_1368469_0_0_1"/>
<dbReference type="STRING" id="2903.R1BXI8"/>
<evidence type="ECO:0000313" key="4">
    <source>
        <dbReference type="EnsemblProtists" id="EOD14913"/>
    </source>
</evidence>
<feature type="domain" description="Thioredoxin" evidence="3">
    <location>
        <begin position="31"/>
        <end position="164"/>
    </location>
</feature>
<dbReference type="CDD" id="cd02947">
    <property type="entry name" value="TRX_family"/>
    <property type="match status" value="1"/>
</dbReference>
<dbReference type="SUPFAM" id="SSF52833">
    <property type="entry name" value="Thioredoxin-like"/>
    <property type="match status" value="1"/>
</dbReference>
<reference evidence="5" key="1">
    <citation type="journal article" date="2013" name="Nature">
        <title>Pan genome of the phytoplankton Emiliania underpins its global distribution.</title>
        <authorList>
            <person name="Read B.A."/>
            <person name="Kegel J."/>
            <person name="Klute M.J."/>
            <person name="Kuo A."/>
            <person name="Lefebvre S.C."/>
            <person name="Maumus F."/>
            <person name="Mayer C."/>
            <person name="Miller J."/>
            <person name="Monier A."/>
            <person name="Salamov A."/>
            <person name="Young J."/>
            <person name="Aguilar M."/>
            <person name="Claverie J.M."/>
            <person name="Frickenhaus S."/>
            <person name="Gonzalez K."/>
            <person name="Herman E.K."/>
            <person name="Lin Y.C."/>
            <person name="Napier J."/>
            <person name="Ogata H."/>
            <person name="Sarno A.F."/>
            <person name="Shmutz J."/>
            <person name="Schroeder D."/>
            <person name="de Vargas C."/>
            <person name="Verret F."/>
            <person name="von Dassow P."/>
            <person name="Valentin K."/>
            <person name="Van de Peer Y."/>
            <person name="Wheeler G."/>
            <person name="Dacks J.B."/>
            <person name="Delwiche C.F."/>
            <person name="Dyhrman S.T."/>
            <person name="Glockner G."/>
            <person name="John U."/>
            <person name="Richards T."/>
            <person name="Worden A.Z."/>
            <person name="Zhang X."/>
            <person name="Grigoriev I.V."/>
            <person name="Allen A.E."/>
            <person name="Bidle K."/>
            <person name="Borodovsky M."/>
            <person name="Bowler C."/>
            <person name="Brownlee C."/>
            <person name="Cock J.M."/>
            <person name="Elias M."/>
            <person name="Gladyshev V.N."/>
            <person name="Groth M."/>
            <person name="Guda C."/>
            <person name="Hadaegh A."/>
            <person name="Iglesias-Rodriguez M.D."/>
            <person name="Jenkins J."/>
            <person name="Jones B.M."/>
            <person name="Lawson T."/>
            <person name="Leese F."/>
            <person name="Lindquist E."/>
            <person name="Lobanov A."/>
            <person name="Lomsadze A."/>
            <person name="Malik S.B."/>
            <person name="Marsh M.E."/>
            <person name="Mackinder L."/>
            <person name="Mock T."/>
            <person name="Mueller-Roeber B."/>
            <person name="Pagarete A."/>
            <person name="Parker M."/>
            <person name="Probert I."/>
            <person name="Quesneville H."/>
            <person name="Raines C."/>
            <person name="Rensing S.A."/>
            <person name="Riano-Pachon D.M."/>
            <person name="Richier S."/>
            <person name="Rokitta S."/>
            <person name="Shiraiwa Y."/>
            <person name="Soanes D.M."/>
            <person name="van der Giezen M."/>
            <person name="Wahlund T.M."/>
            <person name="Williams B."/>
            <person name="Wilson W."/>
            <person name="Wolfe G."/>
            <person name="Wurch L.L."/>
        </authorList>
    </citation>
    <scope>NUCLEOTIDE SEQUENCE</scope>
</reference>
<dbReference type="PRINTS" id="PR00421">
    <property type="entry name" value="THIOREDOXIN"/>
</dbReference>
<feature type="signal peptide" evidence="2">
    <location>
        <begin position="1"/>
        <end position="19"/>
    </location>
</feature>
<dbReference type="EnsemblProtists" id="EOD14913">
    <property type="protein sequence ID" value="EOD14913"/>
    <property type="gene ID" value="EMIHUDRAFT_432744"/>
</dbReference>
<accession>A0A0D3IUH8</accession>
<dbReference type="Gene3D" id="3.40.30.10">
    <property type="entry name" value="Glutaredoxin"/>
    <property type="match status" value="1"/>
</dbReference>
<dbReference type="AlphaFoldDB" id="A0A0D3IUH8"/>
<proteinExistence type="predicted"/>
<feature type="chain" id="PRO_5044291216" description="Thioredoxin domain-containing protein" evidence="2">
    <location>
        <begin position="20"/>
        <end position="200"/>
    </location>
</feature>
<organism evidence="4 5">
    <name type="scientific">Emiliania huxleyi (strain CCMP1516)</name>
    <dbReference type="NCBI Taxonomy" id="280463"/>
    <lineage>
        <taxon>Eukaryota</taxon>
        <taxon>Haptista</taxon>
        <taxon>Haptophyta</taxon>
        <taxon>Prymnesiophyceae</taxon>
        <taxon>Isochrysidales</taxon>
        <taxon>Noelaerhabdaceae</taxon>
        <taxon>Emiliania</taxon>
    </lineage>
</organism>
<protein>
    <recommendedName>
        <fullName evidence="3">Thioredoxin domain-containing protein</fullName>
    </recommendedName>
</protein>
<evidence type="ECO:0000256" key="1">
    <source>
        <dbReference type="ARBA" id="ARBA00023157"/>
    </source>
</evidence>
<dbReference type="PROSITE" id="PS51352">
    <property type="entry name" value="THIOREDOXIN_2"/>
    <property type="match status" value="1"/>
</dbReference>
<evidence type="ECO:0000313" key="5">
    <source>
        <dbReference type="Proteomes" id="UP000013827"/>
    </source>
</evidence>
<dbReference type="PaxDb" id="2903-EOD14913"/>
<sequence>MLRLASALLLCFLAPASSALALMTSRRALLLRGGAAATEIAEPPLTEVRLIEDETELSEVFEEAGSRLVVVDYFAHWCGPCKKLSPVLEALARKHRPSGRPGGGGKQGGVLFVKVDVDQSRELAQEQQVRSMPTLHFYRNSAKVHTIVGADVAAIKAFIKRQTLHPLLRALSGGHVAAVAISAYLAWTWRLSHQPLNLAA</sequence>
<dbReference type="RefSeq" id="XP_005767342.1">
    <property type="nucleotide sequence ID" value="XM_005767285.1"/>
</dbReference>
<evidence type="ECO:0000259" key="3">
    <source>
        <dbReference type="PROSITE" id="PS51352"/>
    </source>
</evidence>
<keyword evidence="2" id="KW-0732">Signal</keyword>